<evidence type="ECO:0000259" key="9">
    <source>
        <dbReference type="PROSITE" id="PS50835"/>
    </source>
</evidence>
<dbReference type="GeneTree" id="ENSGT01030000234530"/>
<name>A0A3Q0QW32_AMPCI</name>
<keyword evidence="7" id="KW-0325">Glycoprotein</keyword>
<dbReference type="GO" id="GO:0009617">
    <property type="term" value="P:response to bacterium"/>
    <property type="evidence" value="ECO:0007669"/>
    <property type="project" value="TreeGrafter"/>
</dbReference>
<dbReference type="InterPro" id="IPR007110">
    <property type="entry name" value="Ig-like_dom"/>
</dbReference>
<dbReference type="SUPFAM" id="SSF48726">
    <property type="entry name" value="Immunoglobulin"/>
    <property type="match status" value="2"/>
</dbReference>
<dbReference type="InterPro" id="IPR003599">
    <property type="entry name" value="Ig_sub"/>
</dbReference>
<evidence type="ECO:0000256" key="8">
    <source>
        <dbReference type="SAM" id="Phobius"/>
    </source>
</evidence>
<keyword evidence="4" id="KW-0391">Immunity</keyword>
<accession>A0A3Q0QW32</accession>
<evidence type="ECO:0000313" key="10">
    <source>
        <dbReference type="Ensembl" id="ENSACIP00000003769.1"/>
    </source>
</evidence>
<dbReference type="AlphaFoldDB" id="A0A3Q0QW32"/>
<dbReference type="SMART" id="SM00409">
    <property type="entry name" value="IG"/>
    <property type="match status" value="2"/>
</dbReference>
<evidence type="ECO:0000256" key="3">
    <source>
        <dbReference type="ARBA" id="ARBA00022729"/>
    </source>
</evidence>
<dbReference type="Gene3D" id="2.60.40.10">
    <property type="entry name" value="Immunoglobulins"/>
    <property type="match status" value="2"/>
</dbReference>
<keyword evidence="5 8" id="KW-0472">Membrane</keyword>
<evidence type="ECO:0000256" key="6">
    <source>
        <dbReference type="ARBA" id="ARBA00023157"/>
    </source>
</evidence>
<keyword evidence="8" id="KW-1133">Transmembrane helix</keyword>
<dbReference type="InterPro" id="IPR052051">
    <property type="entry name" value="TCR_complex_component"/>
</dbReference>
<organism evidence="10 11">
    <name type="scientific">Amphilophus citrinellus</name>
    <name type="common">Midas cichlid</name>
    <name type="synonym">Cichlasoma citrinellum</name>
    <dbReference type="NCBI Taxonomy" id="61819"/>
    <lineage>
        <taxon>Eukaryota</taxon>
        <taxon>Metazoa</taxon>
        <taxon>Chordata</taxon>
        <taxon>Craniata</taxon>
        <taxon>Vertebrata</taxon>
        <taxon>Euteleostomi</taxon>
        <taxon>Actinopterygii</taxon>
        <taxon>Neopterygii</taxon>
        <taxon>Teleostei</taxon>
        <taxon>Neoteleostei</taxon>
        <taxon>Acanthomorphata</taxon>
        <taxon>Ovalentaria</taxon>
        <taxon>Cichlomorphae</taxon>
        <taxon>Cichliformes</taxon>
        <taxon>Cichlidae</taxon>
        <taxon>New World cichlids</taxon>
        <taxon>Cichlasomatinae</taxon>
        <taxon>Heroini</taxon>
        <taxon>Amphilophus</taxon>
    </lineage>
</organism>
<keyword evidence="11" id="KW-1185">Reference proteome</keyword>
<dbReference type="InterPro" id="IPR036179">
    <property type="entry name" value="Ig-like_dom_sf"/>
</dbReference>
<dbReference type="STRING" id="61819.ENSACIP00000003769"/>
<dbReference type="SMART" id="SM00406">
    <property type="entry name" value="IGv"/>
    <property type="match status" value="2"/>
</dbReference>
<dbReference type="Ensembl" id="ENSACIT00000003893.1">
    <property type="protein sequence ID" value="ENSACIP00000003769.1"/>
    <property type="gene ID" value="ENSACIG00000002980.1"/>
</dbReference>
<keyword evidence="8" id="KW-0812">Transmembrane</keyword>
<dbReference type="InterPro" id="IPR013783">
    <property type="entry name" value="Ig-like_fold"/>
</dbReference>
<dbReference type="PROSITE" id="PS50835">
    <property type="entry name" value="IG_LIKE"/>
    <property type="match status" value="1"/>
</dbReference>
<evidence type="ECO:0000313" key="11">
    <source>
        <dbReference type="Proteomes" id="UP000261340"/>
    </source>
</evidence>
<dbReference type="PANTHER" id="PTHR19433:SF133">
    <property type="entry name" value="IMMUNE-TYPE RECEPTOR 5 PRECURSOR-RELATED"/>
    <property type="match status" value="1"/>
</dbReference>
<protein>
    <recommendedName>
        <fullName evidence="9">Ig-like domain-containing protein</fullName>
    </recommendedName>
</protein>
<evidence type="ECO:0000256" key="4">
    <source>
        <dbReference type="ARBA" id="ARBA00022859"/>
    </source>
</evidence>
<dbReference type="Proteomes" id="UP000261340">
    <property type="component" value="Unplaced"/>
</dbReference>
<sequence>MFFSFWSGCSDEQIFETKTVRVGENINLTCTRRDVGTLFWIKLVSGKFPKILGRSFSSQSDDQHIRTGTEPGTFVLYITKAQQSDTGVYICMKTANRDLTFLNGIYLKVEGPDPVFTTAAPSDPVHQHTVTLQCSVLQDFQNKTCPADGRVVFWFREGTQTSHRGIIYTDGNRQHKCEKRSETQQSCVYRFSKNVSSSDEGTYYCAVATCGEIMFGNGTKIQMAGSEFTALVITIICLVISLILNIIFICCRTPRASCEQFKGNFPHIKLIFKNCLYSRPCLKAQPQQYLSFHASAMSIFVFVCHRSK</sequence>
<keyword evidence="6" id="KW-1015">Disulfide bond</keyword>
<reference evidence="10" key="2">
    <citation type="submission" date="2025-09" db="UniProtKB">
        <authorList>
            <consortium name="Ensembl"/>
        </authorList>
    </citation>
    <scope>IDENTIFICATION</scope>
</reference>
<keyword evidence="3" id="KW-0732">Signal</keyword>
<dbReference type="GO" id="GO:0002376">
    <property type="term" value="P:immune system process"/>
    <property type="evidence" value="ECO:0007669"/>
    <property type="project" value="UniProtKB-KW"/>
</dbReference>
<evidence type="ECO:0000256" key="2">
    <source>
        <dbReference type="ARBA" id="ARBA00022475"/>
    </source>
</evidence>
<comment type="subcellular location">
    <subcellularLocation>
        <location evidence="1">Cell membrane</location>
    </subcellularLocation>
</comment>
<dbReference type="Pfam" id="PF07686">
    <property type="entry name" value="V-set"/>
    <property type="match status" value="2"/>
</dbReference>
<dbReference type="PANTHER" id="PTHR19433">
    <property type="entry name" value="T-CELL RECEPTOR ALPHA CHAIN V REGION-RELATED"/>
    <property type="match status" value="1"/>
</dbReference>
<evidence type="ECO:0000256" key="5">
    <source>
        <dbReference type="ARBA" id="ARBA00023136"/>
    </source>
</evidence>
<dbReference type="InterPro" id="IPR013106">
    <property type="entry name" value="Ig_V-set"/>
</dbReference>
<proteinExistence type="predicted"/>
<feature type="domain" description="Ig-like" evidence="9">
    <location>
        <begin position="112"/>
        <end position="207"/>
    </location>
</feature>
<dbReference type="GO" id="GO:0005886">
    <property type="term" value="C:plasma membrane"/>
    <property type="evidence" value="ECO:0007669"/>
    <property type="project" value="UniProtKB-SubCell"/>
</dbReference>
<reference evidence="10" key="1">
    <citation type="submission" date="2025-08" db="UniProtKB">
        <authorList>
            <consortium name="Ensembl"/>
        </authorList>
    </citation>
    <scope>IDENTIFICATION</scope>
</reference>
<dbReference type="CDD" id="cd00099">
    <property type="entry name" value="IgV"/>
    <property type="match status" value="1"/>
</dbReference>
<evidence type="ECO:0000256" key="7">
    <source>
        <dbReference type="ARBA" id="ARBA00023180"/>
    </source>
</evidence>
<evidence type="ECO:0000256" key="1">
    <source>
        <dbReference type="ARBA" id="ARBA00004236"/>
    </source>
</evidence>
<keyword evidence="2" id="KW-1003">Cell membrane</keyword>
<feature type="transmembrane region" description="Helical" evidence="8">
    <location>
        <begin position="228"/>
        <end position="249"/>
    </location>
</feature>